<dbReference type="GO" id="GO:0008234">
    <property type="term" value="F:cysteine-type peptidase activity"/>
    <property type="evidence" value="ECO:0007669"/>
    <property type="project" value="InterPro"/>
</dbReference>
<name>A0A8S1M4U3_PARPR</name>
<proteinExistence type="predicted"/>
<dbReference type="OMA" id="EQQKNTY"/>
<sequence>MLSDLFPFYKDKKENSYMLFGKQNNKDHADMFTIFRTQLKHQFRNIINHFLNKLQLKQDAELIIKQNLSSFYIWKNQNQEVEVYYIDEVLTSEIKYKNQIQDDTYKQFYGILLSLSNLNIQDVQQEITTANFYKEIDQLYHNIAMVIQKQLKIGNTDQQFTAIKIQTRNTFILRPSGDIIKLPKINNDIYNFYHTNIYISTRIPFCNPVQGEIDQKVFKYIGSIDQQTYLPNGQGILDCEGAFQFKCKFVDGLATGKGTLDLKLQKQKFEGNFQYGLKHGQSITTNPNQTITIGYYQNNMKQGLFITKKQNGSLLQETYFQNDQIVKKYDYKFDENMISTRYLVNHKDISINNHFFTGLTEDKWINQLLIDYYLCLLTDYYKNISGEQIYLFNTTQSQDLFTSQISKLDHKSVKLQSKYEYIINEYQKYNKIIFILNADQAHFLVVVYQNKSLFMLNSYVSQNDKKILSIIASIFPIKLNLQYVEVEQQKNTYDCSLYSIYNVMMQYKYYNVDVDKIDYRVSFKYIKKLRLHLKNIISNDYAHIILYQD</sequence>
<gene>
    <name evidence="4" type="ORF">PPRIM_AZ9-3.1.T0510202</name>
</gene>
<keyword evidence="5" id="KW-1185">Reference proteome</keyword>
<dbReference type="PROSITE" id="PS50600">
    <property type="entry name" value="ULP_PROTEASE"/>
    <property type="match status" value="1"/>
</dbReference>
<protein>
    <recommendedName>
        <fullName evidence="3">Ubiquitin-like protease family profile domain-containing protein</fullName>
    </recommendedName>
</protein>
<comment type="caution">
    <text evidence="4">The sequence shown here is derived from an EMBL/GenBank/DDBJ whole genome shotgun (WGS) entry which is preliminary data.</text>
</comment>
<accession>A0A8S1M4U3</accession>
<evidence type="ECO:0000256" key="1">
    <source>
        <dbReference type="ARBA" id="ARBA00022670"/>
    </source>
</evidence>
<dbReference type="EMBL" id="CAJJDM010000051">
    <property type="protein sequence ID" value="CAD8073712.1"/>
    <property type="molecule type" value="Genomic_DNA"/>
</dbReference>
<evidence type="ECO:0000256" key="2">
    <source>
        <dbReference type="ARBA" id="ARBA00022801"/>
    </source>
</evidence>
<dbReference type="AlphaFoldDB" id="A0A8S1M4U3"/>
<organism evidence="4 5">
    <name type="scientific">Paramecium primaurelia</name>
    <dbReference type="NCBI Taxonomy" id="5886"/>
    <lineage>
        <taxon>Eukaryota</taxon>
        <taxon>Sar</taxon>
        <taxon>Alveolata</taxon>
        <taxon>Ciliophora</taxon>
        <taxon>Intramacronucleata</taxon>
        <taxon>Oligohymenophorea</taxon>
        <taxon>Peniculida</taxon>
        <taxon>Parameciidae</taxon>
        <taxon>Paramecium</taxon>
    </lineage>
</organism>
<dbReference type="InterPro" id="IPR003653">
    <property type="entry name" value="Peptidase_C48_C"/>
</dbReference>
<feature type="domain" description="Ubiquitin-like protease family profile" evidence="3">
    <location>
        <begin position="349"/>
        <end position="506"/>
    </location>
</feature>
<keyword evidence="1" id="KW-0645">Protease</keyword>
<evidence type="ECO:0000259" key="3">
    <source>
        <dbReference type="PROSITE" id="PS50600"/>
    </source>
</evidence>
<evidence type="ECO:0000313" key="5">
    <source>
        <dbReference type="Proteomes" id="UP000688137"/>
    </source>
</evidence>
<evidence type="ECO:0000313" key="4">
    <source>
        <dbReference type="EMBL" id="CAD8073712.1"/>
    </source>
</evidence>
<dbReference type="GO" id="GO:0006508">
    <property type="term" value="P:proteolysis"/>
    <property type="evidence" value="ECO:0007669"/>
    <property type="project" value="UniProtKB-KW"/>
</dbReference>
<reference evidence="4" key="1">
    <citation type="submission" date="2021-01" db="EMBL/GenBank/DDBJ databases">
        <authorList>
            <consortium name="Genoscope - CEA"/>
            <person name="William W."/>
        </authorList>
    </citation>
    <scope>NUCLEOTIDE SEQUENCE</scope>
</reference>
<keyword evidence="2" id="KW-0378">Hydrolase</keyword>
<dbReference type="Proteomes" id="UP000688137">
    <property type="component" value="Unassembled WGS sequence"/>
</dbReference>